<evidence type="ECO:0000256" key="3">
    <source>
        <dbReference type="ARBA" id="ARBA00022598"/>
    </source>
</evidence>
<evidence type="ECO:0000256" key="1">
    <source>
        <dbReference type="ARBA" id="ARBA00001936"/>
    </source>
</evidence>
<evidence type="ECO:0000256" key="15">
    <source>
        <dbReference type="ARBA" id="ARBA00023172"/>
    </source>
</evidence>
<evidence type="ECO:0000256" key="14">
    <source>
        <dbReference type="ARBA" id="ARBA00023125"/>
    </source>
</evidence>
<reference evidence="23 24" key="1">
    <citation type="submission" date="2020-03" db="EMBL/GenBank/DDBJ databases">
        <title>Genomic Encyclopedia of Type Strains, Phase IV (KMG-IV): sequencing the most valuable type-strain genomes for metagenomic binning, comparative biology and taxonomic classification.</title>
        <authorList>
            <person name="Goeker M."/>
        </authorList>
    </citation>
    <scope>NUCLEOTIDE SEQUENCE [LARGE SCALE GENOMIC DNA]</scope>
    <source>
        <strain evidence="23 24">DSM 19867</strain>
    </source>
</reference>
<dbReference type="NCBIfam" id="TIGR02778">
    <property type="entry name" value="ligD_pol"/>
    <property type="match status" value="1"/>
</dbReference>
<feature type="domain" description="ATP-dependent DNA ligase family profile" evidence="22">
    <location>
        <begin position="344"/>
        <end position="434"/>
    </location>
</feature>
<keyword evidence="6" id="KW-0540">Nuclease</keyword>
<evidence type="ECO:0000256" key="6">
    <source>
        <dbReference type="ARBA" id="ARBA00022722"/>
    </source>
</evidence>
<organism evidence="23 24">
    <name type="scientific">Rhizomicrobium palustre</name>
    <dbReference type="NCBI Taxonomy" id="189966"/>
    <lineage>
        <taxon>Bacteria</taxon>
        <taxon>Pseudomonadati</taxon>
        <taxon>Pseudomonadota</taxon>
        <taxon>Alphaproteobacteria</taxon>
        <taxon>Micropepsales</taxon>
        <taxon>Micropepsaceae</taxon>
        <taxon>Rhizomicrobium</taxon>
    </lineage>
</organism>
<evidence type="ECO:0000256" key="7">
    <source>
        <dbReference type="ARBA" id="ARBA00022723"/>
    </source>
</evidence>
<keyword evidence="13" id="KW-0239">DNA-directed DNA polymerase</keyword>
<comment type="caution">
    <text evidence="23">The sequence shown here is derived from an EMBL/GenBank/DDBJ whole genome shotgun (WGS) entry which is preliminary data.</text>
</comment>
<dbReference type="GO" id="GO:0004527">
    <property type="term" value="F:exonuclease activity"/>
    <property type="evidence" value="ECO:0007669"/>
    <property type="project" value="UniProtKB-KW"/>
</dbReference>
<evidence type="ECO:0000259" key="22">
    <source>
        <dbReference type="PROSITE" id="PS50160"/>
    </source>
</evidence>
<keyword evidence="18" id="KW-0511">Multifunctional enzyme</keyword>
<feature type="compositionally biased region" description="Basic and acidic residues" evidence="21">
    <location>
        <begin position="221"/>
        <end position="235"/>
    </location>
</feature>
<dbReference type="NCBIfam" id="NF004628">
    <property type="entry name" value="PRK05972.1"/>
    <property type="match status" value="1"/>
</dbReference>
<evidence type="ECO:0000256" key="17">
    <source>
        <dbReference type="ARBA" id="ARBA00023211"/>
    </source>
</evidence>
<dbReference type="CDD" id="cd07971">
    <property type="entry name" value="OBF_DNA_ligase_LigD"/>
    <property type="match status" value="1"/>
</dbReference>
<dbReference type="PANTHER" id="PTHR42705">
    <property type="entry name" value="BIFUNCTIONAL NON-HOMOLOGOUS END JOINING PROTEIN LIGD"/>
    <property type="match status" value="1"/>
</dbReference>
<dbReference type="PROSITE" id="PS50160">
    <property type="entry name" value="DNA_LIGASE_A3"/>
    <property type="match status" value="1"/>
</dbReference>
<dbReference type="GO" id="GO:0006281">
    <property type="term" value="P:DNA repair"/>
    <property type="evidence" value="ECO:0007669"/>
    <property type="project" value="UniProtKB-KW"/>
</dbReference>
<feature type="compositionally biased region" description="Low complexity" evidence="21">
    <location>
        <begin position="237"/>
        <end position="250"/>
    </location>
</feature>
<dbReference type="GO" id="GO:0003887">
    <property type="term" value="F:DNA-directed DNA polymerase activity"/>
    <property type="evidence" value="ECO:0007669"/>
    <property type="project" value="UniProtKB-KW"/>
</dbReference>
<dbReference type="GO" id="GO:0005524">
    <property type="term" value="F:ATP binding"/>
    <property type="evidence" value="ECO:0007669"/>
    <property type="project" value="UniProtKB-KW"/>
</dbReference>
<keyword evidence="7" id="KW-0479">Metal-binding</keyword>
<evidence type="ECO:0000256" key="19">
    <source>
        <dbReference type="ARBA" id="ARBA00029943"/>
    </source>
</evidence>
<dbReference type="GO" id="GO:0006310">
    <property type="term" value="P:DNA recombination"/>
    <property type="evidence" value="ECO:0007669"/>
    <property type="project" value="UniProtKB-KW"/>
</dbReference>
<sequence length="869" mass="95082">MVKLADYQAKRDFTITAEPSGKAKVLPAKALRFVVQKHAASHLHYDFRLEIGGVFKSWAIAKGPSVDASVRRLAAEVEDHPLDYGDFEGTIPKGQYGGGTVMLWDRGYWQPEGDPEKLLKKGDLKFVLMGEKLKGGFVLVRMKNDKYARGKSRARPNWLLIKHHDEFEQPGNADALLDEDHSVASGRSMEEIASGKGKKPKPFMLSAAFAKNAVWHSNHAQHSDPVGRKAEEKPVPKKAATKTSPPKKTAMPGFISPMLCKLVDHPPESSGYVHEVKFDGYRIQARIEKGKCILRTRKGLDWTARFNAIAKAAATLPDCILDGEVVALDHNGAPDFAALQAALSDGKSENLIYFVFDLLFENGEDLRALPLSERKARLEALLPQTGALRYVAHFESGGDAVLKSACRMSLEGIVSKKLSAPYRSDRDGAWTKAKCRAGHEVVIGGWSDTNGRFRSLLVGVRHGEHLIYAGRVGTGYGGDKVARLMPKLKAMAAKENPFTGVNAPRAEKSIHWLKPELVAEIEFAGWTGDGMVRQGAFKGLREDKPAEEVVAEKPASAKTPLAKPAAKTKPKSAKAKASQSSVVMGVPISHPDKPLWTEGFTKLDLARYFESVADWMMPHIAGRPSSIIRAPDGIDGVHFFQRHAMMGQSSLLSTVAVFGDKKPYLQIDRPEALAALAQTAALEIHPWNSRPGKPAEPGRFVFDLDPAPDLSFDDVIAAALELKARLEGIGLIPFAKTTGGKGMHVVVPFDGEGLDWPTAKTMAREICAAMAADSPKKYLIKMAKKDRTGRIFLDYLRNDRMATAVAPLSPRARPGATVSMPLDWQKVRKGLDPARFTIATVPALLAKSKPWEGYAKAAKPLVKLLNRRR</sequence>
<dbReference type="Pfam" id="PF01068">
    <property type="entry name" value="DNA_ligase_A_M"/>
    <property type="match status" value="1"/>
</dbReference>
<dbReference type="RefSeq" id="WP_167081248.1">
    <property type="nucleotide sequence ID" value="NZ_BAAADC010000001.1"/>
</dbReference>
<dbReference type="InterPro" id="IPR014146">
    <property type="entry name" value="LigD_ligase_dom"/>
</dbReference>
<evidence type="ECO:0000256" key="21">
    <source>
        <dbReference type="SAM" id="MobiDB-lite"/>
    </source>
</evidence>
<feature type="region of interest" description="Disordered" evidence="21">
    <location>
        <begin position="543"/>
        <end position="579"/>
    </location>
</feature>
<proteinExistence type="predicted"/>
<evidence type="ECO:0000256" key="10">
    <source>
        <dbReference type="ARBA" id="ARBA00022801"/>
    </source>
</evidence>
<keyword evidence="5" id="KW-0548">Nucleotidyltransferase</keyword>
<dbReference type="Gene3D" id="3.90.920.10">
    <property type="entry name" value="DNA primase, PRIM domain"/>
    <property type="match status" value="1"/>
</dbReference>
<dbReference type="SUPFAM" id="SSF56091">
    <property type="entry name" value="DNA ligase/mRNA capping enzyme, catalytic domain"/>
    <property type="match status" value="1"/>
</dbReference>
<dbReference type="GO" id="GO:0003677">
    <property type="term" value="F:DNA binding"/>
    <property type="evidence" value="ECO:0007669"/>
    <property type="project" value="UniProtKB-KW"/>
</dbReference>
<evidence type="ECO:0000256" key="4">
    <source>
        <dbReference type="ARBA" id="ARBA00022679"/>
    </source>
</evidence>
<accession>A0A846MX24</accession>
<feature type="compositionally biased region" description="Low complexity" evidence="21">
    <location>
        <begin position="553"/>
        <end position="565"/>
    </location>
</feature>
<dbReference type="SUPFAM" id="SSF50249">
    <property type="entry name" value="Nucleic acid-binding proteins"/>
    <property type="match status" value="1"/>
</dbReference>
<keyword evidence="14" id="KW-0238">DNA-binding</keyword>
<dbReference type="Pfam" id="PF04679">
    <property type="entry name" value="DNA_ligase_A_C"/>
    <property type="match status" value="1"/>
</dbReference>
<evidence type="ECO:0000256" key="9">
    <source>
        <dbReference type="ARBA" id="ARBA00022763"/>
    </source>
</evidence>
<dbReference type="EMBL" id="JAASRM010000001">
    <property type="protein sequence ID" value="NIK87537.1"/>
    <property type="molecule type" value="Genomic_DNA"/>
</dbReference>
<evidence type="ECO:0000256" key="18">
    <source>
        <dbReference type="ARBA" id="ARBA00023268"/>
    </source>
</evidence>
<dbReference type="Proteomes" id="UP000570514">
    <property type="component" value="Unassembled WGS sequence"/>
</dbReference>
<dbReference type="InterPro" id="IPR014143">
    <property type="entry name" value="NHEJ_ligase_prk"/>
</dbReference>
<gene>
    <name evidence="23" type="ORF">FHS83_000855</name>
</gene>
<evidence type="ECO:0000256" key="2">
    <source>
        <dbReference type="ARBA" id="ARBA00012727"/>
    </source>
</evidence>
<keyword evidence="4" id="KW-0808">Transferase</keyword>
<keyword evidence="9" id="KW-0227">DNA damage</keyword>
<protein>
    <recommendedName>
        <fullName evidence="2">DNA ligase (ATP)</fullName>
        <ecNumber evidence="2">6.5.1.1</ecNumber>
    </recommendedName>
    <alternativeName>
        <fullName evidence="19">NHEJ DNA polymerase</fullName>
    </alternativeName>
</protein>
<keyword evidence="16" id="KW-0234">DNA repair</keyword>
<keyword evidence="3 23" id="KW-0436">Ligase</keyword>
<feature type="region of interest" description="Disordered" evidence="21">
    <location>
        <begin position="217"/>
        <end position="251"/>
    </location>
</feature>
<evidence type="ECO:0000256" key="20">
    <source>
        <dbReference type="ARBA" id="ARBA00034003"/>
    </source>
</evidence>
<name>A0A846MX24_9PROT</name>
<keyword evidence="12" id="KW-0067">ATP-binding</keyword>
<evidence type="ECO:0000256" key="13">
    <source>
        <dbReference type="ARBA" id="ARBA00022932"/>
    </source>
</evidence>
<evidence type="ECO:0000256" key="12">
    <source>
        <dbReference type="ARBA" id="ARBA00022840"/>
    </source>
</evidence>
<evidence type="ECO:0000256" key="8">
    <source>
        <dbReference type="ARBA" id="ARBA00022741"/>
    </source>
</evidence>
<dbReference type="PANTHER" id="PTHR42705:SF2">
    <property type="entry name" value="BIFUNCTIONAL NON-HOMOLOGOUS END JOINING PROTEIN LIGD"/>
    <property type="match status" value="1"/>
</dbReference>
<dbReference type="InterPro" id="IPR014145">
    <property type="entry name" value="LigD_pol_dom"/>
</dbReference>
<dbReference type="Gene3D" id="3.30.1490.70">
    <property type="match status" value="1"/>
</dbReference>
<dbReference type="Pfam" id="PF21686">
    <property type="entry name" value="LigD_Prim-Pol"/>
    <property type="match status" value="1"/>
</dbReference>
<dbReference type="NCBIfam" id="TIGR02777">
    <property type="entry name" value="LigD_PE_dom"/>
    <property type="match status" value="1"/>
</dbReference>
<dbReference type="AlphaFoldDB" id="A0A846MX24"/>
<comment type="catalytic activity">
    <reaction evidence="20">
        <text>ATP + (deoxyribonucleotide)n-3'-hydroxyl + 5'-phospho-(deoxyribonucleotide)m = (deoxyribonucleotide)n+m + AMP + diphosphate.</text>
        <dbReference type="EC" id="6.5.1.1"/>
    </reaction>
</comment>
<keyword evidence="10" id="KW-0378">Hydrolase</keyword>
<dbReference type="GO" id="GO:0046872">
    <property type="term" value="F:metal ion binding"/>
    <property type="evidence" value="ECO:0007669"/>
    <property type="project" value="UniProtKB-KW"/>
</dbReference>
<keyword evidence="24" id="KW-1185">Reference proteome</keyword>
<dbReference type="InterPro" id="IPR012310">
    <property type="entry name" value="DNA_ligase_ATP-dep_cent"/>
</dbReference>
<keyword evidence="8" id="KW-0547">Nucleotide-binding</keyword>
<dbReference type="EC" id="6.5.1.1" evidence="2"/>
<keyword evidence="15" id="KW-0233">DNA recombination</keyword>
<keyword evidence="17" id="KW-0464">Manganese</keyword>
<dbReference type="NCBIfam" id="TIGR02776">
    <property type="entry name" value="NHEJ_ligase_prk"/>
    <property type="match status" value="1"/>
</dbReference>
<comment type="cofactor">
    <cofactor evidence="1">
        <name>Mn(2+)</name>
        <dbReference type="ChEBI" id="CHEBI:29035"/>
    </cofactor>
</comment>
<evidence type="ECO:0000256" key="5">
    <source>
        <dbReference type="ARBA" id="ARBA00022695"/>
    </source>
</evidence>
<evidence type="ECO:0000256" key="11">
    <source>
        <dbReference type="ARBA" id="ARBA00022839"/>
    </source>
</evidence>
<dbReference type="InterPro" id="IPR014144">
    <property type="entry name" value="LigD_PE_domain"/>
</dbReference>
<keyword evidence="11" id="KW-0269">Exonuclease</keyword>
<dbReference type="CDD" id="cd07906">
    <property type="entry name" value="Adenylation_DNA_ligase_LigD_LigC"/>
    <property type="match status" value="1"/>
</dbReference>
<dbReference type="GO" id="GO:0003910">
    <property type="term" value="F:DNA ligase (ATP) activity"/>
    <property type="evidence" value="ECO:0007669"/>
    <property type="project" value="UniProtKB-EC"/>
</dbReference>
<evidence type="ECO:0000313" key="23">
    <source>
        <dbReference type="EMBL" id="NIK87537.1"/>
    </source>
</evidence>
<dbReference type="InterPro" id="IPR012340">
    <property type="entry name" value="NA-bd_OB-fold"/>
</dbReference>
<dbReference type="NCBIfam" id="TIGR02779">
    <property type="entry name" value="NHEJ_ligase_lig"/>
    <property type="match status" value="1"/>
</dbReference>
<dbReference type="Gene3D" id="3.30.470.30">
    <property type="entry name" value="DNA ligase/mRNA capping enzyme"/>
    <property type="match status" value="1"/>
</dbReference>
<evidence type="ECO:0000313" key="24">
    <source>
        <dbReference type="Proteomes" id="UP000570514"/>
    </source>
</evidence>
<dbReference type="InterPro" id="IPR052171">
    <property type="entry name" value="NHEJ_LigD"/>
</dbReference>
<evidence type="ECO:0000256" key="16">
    <source>
        <dbReference type="ARBA" id="ARBA00023204"/>
    </source>
</evidence>
<dbReference type="Gene3D" id="2.40.50.140">
    <property type="entry name" value="Nucleic acid-binding proteins"/>
    <property type="match status" value="1"/>
</dbReference>
<dbReference type="InterPro" id="IPR012309">
    <property type="entry name" value="DNA_ligase_ATP-dep_C"/>
</dbReference>
<dbReference type="Pfam" id="PF13298">
    <property type="entry name" value="LigD_N"/>
    <property type="match status" value="1"/>
</dbReference>